<evidence type="ECO:0000313" key="8">
    <source>
        <dbReference type="Proteomes" id="UP000282311"/>
    </source>
</evidence>
<dbReference type="OrthoDB" id="9805416at2"/>
<dbReference type="RefSeq" id="WP_120751592.1">
    <property type="nucleotide sequence ID" value="NZ_RBAH01000040.1"/>
</dbReference>
<comment type="similarity">
    <text evidence="1 4">Belongs to the D-isomer specific 2-hydroxyacid dehydrogenase family.</text>
</comment>
<dbReference type="InterPro" id="IPR029753">
    <property type="entry name" value="D-isomer_DH_CS"/>
</dbReference>
<dbReference type="GO" id="GO:0016616">
    <property type="term" value="F:oxidoreductase activity, acting on the CH-OH group of donors, NAD or NADP as acceptor"/>
    <property type="evidence" value="ECO:0007669"/>
    <property type="project" value="InterPro"/>
</dbReference>
<dbReference type="SUPFAM" id="SSF51735">
    <property type="entry name" value="NAD(P)-binding Rossmann-fold domains"/>
    <property type="match status" value="1"/>
</dbReference>
<dbReference type="Proteomes" id="UP000282311">
    <property type="component" value="Unassembled WGS sequence"/>
</dbReference>
<evidence type="ECO:0000256" key="1">
    <source>
        <dbReference type="ARBA" id="ARBA00005854"/>
    </source>
</evidence>
<dbReference type="InterPro" id="IPR036291">
    <property type="entry name" value="NAD(P)-bd_dom_sf"/>
</dbReference>
<dbReference type="Gene3D" id="3.40.50.720">
    <property type="entry name" value="NAD(P)-binding Rossmann-like Domain"/>
    <property type="match status" value="2"/>
</dbReference>
<evidence type="ECO:0000256" key="3">
    <source>
        <dbReference type="ARBA" id="ARBA00023027"/>
    </source>
</evidence>
<evidence type="ECO:0000256" key="2">
    <source>
        <dbReference type="ARBA" id="ARBA00023002"/>
    </source>
</evidence>
<feature type="domain" description="D-isomer specific 2-hydroxyacid dehydrogenase catalytic" evidence="5">
    <location>
        <begin position="19"/>
        <end position="322"/>
    </location>
</feature>
<keyword evidence="3" id="KW-0520">NAD</keyword>
<reference evidence="7 8" key="1">
    <citation type="journal article" date="2007" name="Int. J. Syst. Evol. Microbiol.">
        <title>Paenibacillus ginsengarvi sp. nov., isolated from soil from ginseng cultivation.</title>
        <authorList>
            <person name="Yoon M.H."/>
            <person name="Ten L.N."/>
            <person name="Im W.T."/>
        </authorList>
    </citation>
    <scope>NUCLEOTIDE SEQUENCE [LARGE SCALE GENOMIC DNA]</scope>
    <source>
        <strain evidence="7 8">KCTC 13059</strain>
    </source>
</reference>
<dbReference type="SUPFAM" id="SSF52283">
    <property type="entry name" value="Formate/glycerate dehydrogenase catalytic domain-like"/>
    <property type="match status" value="1"/>
</dbReference>
<sequence>MNRIALLPGANVWGEIFTEKHLNRLRQMGELVINTNPGNPSKEGIAELIRDADIAITSWGCTSFDANVLRDAKRLKFVTHAAGTVKGIVTPELIERGIRVSSANDALGVGVAETALGLTITAIKRMWELAAGTRDGKWGEGWGRVRELFDVTVGVVGAGKAGRHYIRLLKQFEVDVLLYDPIVSPEEAASLGCRKVELEELLKESEVISIHAPSIPETDDMFNASTFALMRDDAILINTARGSLINEEHLAAELAKGRFIACIDVTKQEPPTLNHPFRSLPNVILIPHIAGAVNNGKQRLGRYSIEEIRRFLANETLDGEVNLQNLHVIA</sequence>
<protein>
    <submittedName>
        <fullName evidence="7">Hydroxyacid dehydrogenase</fullName>
    </submittedName>
</protein>
<keyword evidence="8" id="KW-1185">Reference proteome</keyword>
<dbReference type="AlphaFoldDB" id="A0A3B0AWZ9"/>
<accession>A0A3B0AWZ9</accession>
<evidence type="ECO:0000313" key="7">
    <source>
        <dbReference type="EMBL" id="RKN64869.1"/>
    </source>
</evidence>
<dbReference type="InterPro" id="IPR050857">
    <property type="entry name" value="D-2-hydroxyacid_DH"/>
</dbReference>
<keyword evidence="2 4" id="KW-0560">Oxidoreductase</keyword>
<dbReference type="Pfam" id="PF00389">
    <property type="entry name" value="2-Hacid_dh"/>
    <property type="match status" value="1"/>
</dbReference>
<organism evidence="7 8">
    <name type="scientific">Paenibacillus ginsengarvi</name>
    <dbReference type="NCBI Taxonomy" id="400777"/>
    <lineage>
        <taxon>Bacteria</taxon>
        <taxon>Bacillati</taxon>
        <taxon>Bacillota</taxon>
        <taxon>Bacilli</taxon>
        <taxon>Bacillales</taxon>
        <taxon>Paenibacillaceae</taxon>
        <taxon>Paenibacillus</taxon>
    </lineage>
</organism>
<feature type="domain" description="D-isomer specific 2-hydroxyacid dehydrogenase NAD-binding" evidence="6">
    <location>
        <begin position="117"/>
        <end position="290"/>
    </location>
</feature>
<dbReference type="GO" id="GO:0051287">
    <property type="term" value="F:NAD binding"/>
    <property type="evidence" value="ECO:0007669"/>
    <property type="project" value="InterPro"/>
</dbReference>
<comment type="caution">
    <text evidence="7">The sequence shown here is derived from an EMBL/GenBank/DDBJ whole genome shotgun (WGS) entry which is preliminary data.</text>
</comment>
<dbReference type="CDD" id="cd12167">
    <property type="entry name" value="2-Hacid_dh_8"/>
    <property type="match status" value="1"/>
</dbReference>
<dbReference type="InterPro" id="IPR006140">
    <property type="entry name" value="D-isomer_DH_NAD-bd"/>
</dbReference>
<evidence type="ECO:0000256" key="4">
    <source>
        <dbReference type="RuleBase" id="RU003719"/>
    </source>
</evidence>
<proteinExistence type="inferred from homology"/>
<dbReference type="PANTHER" id="PTHR42789:SF1">
    <property type="entry name" value="D-ISOMER SPECIFIC 2-HYDROXYACID DEHYDROGENASE FAMILY PROTEIN (AFU_ORTHOLOGUE AFUA_6G10090)"/>
    <property type="match status" value="1"/>
</dbReference>
<dbReference type="PANTHER" id="PTHR42789">
    <property type="entry name" value="D-ISOMER SPECIFIC 2-HYDROXYACID DEHYDROGENASE FAMILY PROTEIN (AFU_ORTHOLOGUE AFUA_6G10090)"/>
    <property type="match status" value="1"/>
</dbReference>
<evidence type="ECO:0000259" key="6">
    <source>
        <dbReference type="Pfam" id="PF02826"/>
    </source>
</evidence>
<evidence type="ECO:0000259" key="5">
    <source>
        <dbReference type="Pfam" id="PF00389"/>
    </source>
</evidence>
<dbReference type="InterPro" id="IPR006139">
    <property type="entry name" value="D-isomer_2_OHA_DH_cat_dom"/>
</dbReference>
<dbReference type="Pfam" id="PF02826">
    <property type="entry name" value="2-Hacid_dh_C"/>
    <property type="match status" value="1"/>
</dbReference>
<gene>
    <name evidence="7" type="ORF">D7M11_33290</name>
</gene>
<name>A0A3B0AWZ9_9BACL</name>
<dbReference type="PROSITE" id="PS00671">
    <property type="entry name" value="D_2_HYDROXYACID_DH_3"/>
    <property type="match status" value="1"/>
</dbReference>
<dbReference type="EMBL" id="RBAH01000040">
    <property type="protein sequence ID" value="RKN64869.1"/>
    <property type="molecule type" value="Genomic_DNA"/>
</dbReference>